<dbReference type="EMBL" id="MLFU01000006">
    <property type="protein sequence ID" value="KAK1507572.1"/>
    <property type="molecule type" value="Genomic_DNA"/>
</dbReference>
<evidence type="ECO:0000313" key="1">
    <source>
        <dbReference type="EMBL" id="KAK1507572.1"/>
    </source>
</evidence>
<gene>
    <name evidence="1" type="ORF">CTAM01_02684</name>
</gene>
<evidence type="ECO:0000313" key="2">
    <source>
        <dbReference type="Proteomes" id="UP001227543"/>
    </source>
</evidence>
<organism evidence="1 2">
    <name type="scientific">Colletotrichum tamarilloi</name>
    <dbReference type="NCBI Taxonomy" id="1209934"/>
    <lineage>
        <taxon>Eukaryota</taxon>
        <taxon>Fungi</taxon>
        <taxon>Dikarya</taxon>
        <taxon>Ascomycota</taxon>
        <taxon>Pezizomycotina</taxon>
        <taxon>Sordariomycetes</taxon>
        <taxon>Hypocreomycetidae</taxon>
        <taxon>Glomerellales</taxon>
        <taxon>Glomerellaceae</taxon>
        <taxon>Colletotrichum</taxon>
        <taxon>Colletotrichum acutatum species complex</taxon>
    </lineage>
</organism>
<dbReference type="RefSeq" id="XP_060386525.1">
    <property type="nucleotide sequence ID" value="XM_060518722.1"/>
</dbReference>
<dbReference type="GeneID" id="85402960"/>
<reference evidence="1 2" key="1">
    <citation type="submission" date="2016-10" db="EMBL/GenBank/DDBJ databases">
        <title>The genome sequence of Colletotrichum fioriniae PJ7.</title>
        <authorList>
            <person name="Baroncelli R."/>
        </authorList>
    </citation>
    <scope>NUCLEOTIDE SEQUENCE [LARGE SCALE GENOMIC DNA]</scope>
    <source>
        <strain evidence="1 2">Tom-12</strain>
    </source>
</reference>
<keyword evidence="2" id="KW-1185">Reference proteome</keyword>
<comment type="caution">
    <text evidence="1">The sequence shown here is derived from an EMBL/GenBank/DDBJ whole genome shotgun (WGS) entry which is preliminary data.</text>
</comment>
<accession>A0ABQ9RMC8</accession>
<proteinExistence type="predicted"/>
<dbReference type="Proteomes" id="UP001227543">
    <property type="component" value="Unassembled WGS sequence"/>
</dbReference>
<protein>
    <submittedName>
        <fullName evidence="1">Uncharacterized protein</fullName>
    </submittedName>
</protein>
<name>A0ABQ9RMC8_9PEZI</name>
<sequence>MHIEPGEQKAVYIHDSNDDQVAMKGKSSFVITIKAFVADLAIVAFAASAAFCLAVSTPDSSVAAGLLTDVNFAARGCGCTNLGPLKLPILFSGQSSRITPMLNRNIVMTPIVLSSCTRTKLMTFVERVVEAFLAELRNITLIFALLELRDYPSR</sequence>